<evidence type="ECO:0000256" key="2">
    <source>
        <dbReference type="ARBA" id="ARBA00004167"/>
    </source>
</evidence>
<dbReference type="EMBL" id="CATQJA010002664">
    <property type="protein sequence ID" value="CAJ0582825.1"/>
    <property type="molecule type" value="Genomic_DNA"/>
</dbReference>
<dbReference type="GO" id="GO:0005886">
    <property type="term" value="C:plasma membrane"/>
    <property type="evidence" value="ECO:0007669"/>
    <property type="project" value="TreeGrafter"/>
</dbReference>
<dbReference type="Pfam" id="PF00211">
    <property type="entry name" value="Guanylate_cyc"/>
    <property type="match status" value="1"/>
</dbReference>
<dbReference type="InterPro" id="IPR011009">
    <property type="entry name" value="Kinase-like_dom_sf"/>
</dbReference>
<evidence type="ECO:0000313" key="14">
    <source>
        <dbReference type="EMBL" id="CAJ0582825.1"/>
    </source>
</evidence>
<comment type="subcellular location">
    <subcellularLocation>
        <location evidence="2">Membrane</location>
        <topology evidence="2">Single-pass membrane protein</topology>
    </subcellularLocation>
</comment>
<dbReference type="PROSITE" id="PS50125">
    <property type="entry name" value="GUANYLATE_CYCLASE_2"/>
    <property type="match status" value="1"/>
</dbReference>
<dbReference type="GO" id="GO:0007168">
    <property type="term" value="P:receptor guanylyl cyclase signaling pathway"/>
    <property type="evidence" value="ECO:0007669"/>
    <property type="project" value="TreeGrafter"/>
</dbReference>
<dbReference type="FunFam" id="3.30.70.1230:FF:000030">
    <property type="entry name" value="Si:ch211-215j19.12"/>
    <property type="match status" value="1"/>
</dbReference>
<dbReference type="PROSITE" id="PS50011">
    <property type="entry name" value="PROTEIN_KINASE_DOM"/>
    <property type="match status" value="1"/>
</dbReference>
<dbReference type="PANTHER" id="PTHR11920">
    <property type="entry name" value="GUANYLYL CYCLASE"/>
    <property type="match status" value="1"/>
</dbReference>
<keyword evidence="5" id="KW-0547">Nucleotide-binding</keyword>
<dbReference type="GO" id="GO:0004016">
    <property type="term" value="F:adenylate cyclase activity"/>
    <property type="evidence" value="ECO:0007669"/>
    <property type="project" value="TreeGrafter"/>
</dbReference>
<evidence type="ECO:0000256" key="10">
    <source>
        <dbReference type="ARBA" id="ARBA00023293"/>
    </source>
</evidence>
<evidence type="ECO:0000313" key="15">
    <source>
        <dbReference type="Proteomes" id="UP001177023"/>
    </source>
</evidence>
<keyword evidence="7 11" id="KW-0472">Membrane</keyword>
<keyword evidence="9" id="KW-0456">Lyase</keyword>
<keyword evidence="15" id="KW-1185">Reference proteome</keyword>
<dbReference type="InterPro" id="IPR029787">
    <property type="entry name" value="Nucleotide_cyclase"/>
</dbReference>
<dbReference type="Proteomes" id="UP001177023">
    <property type="component" value="Unassembled WGS sequence"/>
</dbReference>
<keyword evidence="4 11" id="KW-0812">Transmembrane</keyword>
<comment type="caution">
    <text evidence="14">The sequence shown here is derived from an EMBL/GenBank/DDBJ whole genome shotgun (WGS) entry which is preliminary data.</text>
</comment>
<dbReference type="AlphaFoldDB" id="A0AA36DAR3"/>
<dbReference type="GO" id="GO:0005524">
    <property type="term" value="F:ATP binding"/>
    <property type="evidence" value="ECO:0007669"/>
    <property type="project" value="InterPro"/>
</dbReference>
<evidence type="ECO:0000256" key="1">
    <source>
        <dbReference type="ARBA" id="ARBA00001436"/>
    </source>
</evidence>
<dbReference type="InterPro" id="IPR001245">
    <property type="entry name" value="Ser-Thr/Tyr_kinase_cat_dom"/>
</dbReference>
<accession>A0AA36DAR3</accession>
<organism evidence="14 15">
    <name type="scientific">Mesorhabditis spiculigera</name>
    <dbReference type="NCBI Taxonomy" id="96644"/>
    <lineage>
        <taxon>Eukaryota</taxon>
        <taxon>Metazoa</taxon>
        <taxon>Ecdysozoa</taxon>
        <taxon>Nematoda</taxon>
        <taxon>Chromadorea</taxon>
        <taxon>Rhabditida</taxon>
        <taxon>Rhabditina</taxon>
        <taxon>Rhabditomorpha</taxon>
        <taxon>Rhabditoidea</taxon>
        <taxon>Rhabditidae</taxon>
        <taxon>Mesorhabditinae</taxon>
        <taxon>Mesorhabditis</taxon>
    </lineage>
</organism>
<dbReference type="GO" id="GO:0001653">
    <property type="term" value="F:peptide receptor activity"/>
    <property type="evidence" value="ECO:0007669"/>
    <property type="project" value="TreeGrafter"/>
</dbReference>
<evidence type="ECO:0000256" key="6">
    <source>
        <dbReference type="ARBA" id="ARBA00022989"/>
    </source>
</evidence>
<dbReference type="SUPFAM" id="SSF56112">
    <property type="entry name" value="Protein kinase-like (PK-like)"/>
    <property type="match status" value="1"/>
</dbReference>
<dbReference type="CDD" id="cd07302">
    <property type="entry name" value="CHD"/>
    <property type="match status" value="1"/>
</dbReference>
<protein>
    <recommendedName>
        <fullName evidence="3">guanylate cyclase</fullName>
        <ecNumber evidence="3">4.6.1.2</ecNumber>
    </recommendedName>
</protein>
<name>A0AA36DAR3_9BILA</name>
<dbReference type="GO" id="GO:0035556">
    <property type="term" value="P:intracellular signal transduction"/>
    <property type="evidence" value="ECO:0007669"/>
    <property type="project" value="InterPro"/>
</dbReference>
<evidence type="ECO:0000256" key="4">
    <source>
        <dbReference type="ARBA" id="ARBA00022692"/>
    </source>
</evidence>
<dbReference type="GO" id="GO:0004672">
    <property type="term" value="F:protein kinase activity"/>
    <property type="evidence" value="ECO:0007669"/>
    <property type="project" value="InterPro"/>
</dbReference>
<dbReference type="Gene3D" id="1.10.510.10">
    <property type="entry name" value="Transferase(Phosphotransferase) domain 1"/>
    <property type="match status" value="1"/>
</dbReference>
<dbReference type="InterPro" id="IPR050401">
    <property type="entry name" value="Cyclic_nucleotide_synthase"/>
</dbReference>
<dbReference type="InterPro" id="IPR001054">
    <property type="entry name" value="A/G_cyclase"/>
</dbReference>
<evidence type="ECO:0000256" key="3">
    <source>
        <dbReference type="ARBA" id="ARBA00012202"/>
    </source>
</evidence>
<feature type="domain" description="Guanylate cyclase" evidence="13">
    <location>
        <begin position="835"/>
        <end position="965"/>
    </location>
</feature>
<evidence type="ECO:0000256" key="8">
    <source>
        <dbReference type="ARBA" id="ARBA00023180"/>
    </source>
</evidence>
<evidence type="ECO:0000256" key="5">
    <source>
        <dbReference type="ARBA" id="ARBA00022741"/>
    </source>
</evidence>
<dbReference type="EC" id="4.6.1.2" evidence="3"/>
<keyword evidence="6 11" id="KW-1133">Transmembrane helix</keyword>
<reference evidence="14" key="1">
    <citation type="submission" date="2023-06" db="EMBL/GenBank/DDBJ databases">
        <authorList>
            <person name="Delattre M."/>
        </authorList>
    </citation>
    <scope>NUCLEOTIDE SEQUENCE</scope>
    <source>
        <strain evidence="14">AF72</strain>
    </source>
</reference>
<dbReference type="InterPro" id="IPR000719">
    <property type="entry name" value="Prot_kinase_dom"/>
</dbReference>
<dbReference type="Gene3D" id="3.30.70.1230">
    <property type="entry name" value="Nucleotide cyclase"/>
    <property type="match status" value="1"/>
</dbReference>
<dbReference type="GO" id="GO:0004383">
    <property type="term" value="F:guanylate cyclase activity"/>
    <property type="evidence" value="ECO:0007669"/>
    <property type="project" value="UniProtKB-EC"/>
</dbReference>
<proteinExistence type="predicted"/>
<sequence>MKDGGGSAAGELDMGTGKAALNLFDIRQNGSFTSLFEAALSTYLQQVREPDELVNNGTSQMSTTAFVGMEADCEKVASLAIATRVPIISYVCDGNLGEGDAVNDFTIQTATNPYAKYRALTSYLKFMNWTTVVIVADISDSTSIKYLIMALSRLNFMFAGDHMVIIMSEGLKYSLLGNFLDYWSDISGTYYLPKVDIVNTLRGVIFLTDLETVTDDTYMRFPNFTAALKDLVLNKPLPCPPFCNYVVNATEFYGTEGAERFVDGNQYKDISIEVISAYHSGKLLAETLTRVGQVSDGRALAAALRNSTFEGLMDYRGTFDKYGVLRKAYNLYTTTAPHIASSSYSPIQVLATQRGRIVPDLADAWRVEQDPVADWNLPGGPTWPAAVPKCGFENEKCPQALQLFSQTEVILIAASGAAALVMLIVIAIIIRWIMYERRLESCYWLIDRGQVILLEHSFAASIGRSNMKSAASFQSSGGLQDLEQHGPSLGTLQFYEQNLREERRNHARPRNPKKKTAFSTEEDDRWYEIIGWKLAKFDGQLVTVRRIEKQTLKLTREMKLELDQLMHINCENLNKVYGLINDRSHIFTIHAFGPRMALDDLLRNPALRLDRMFKVSFVEDVMRGLTYLHNKSKIGCHGNLKSTNCVVDAYWRIRLSNFGMFHLREGEPTAKPDALLWAAPELLRSGMNKLEMGPQALAKADLYSFSIVLYEIFGRLGPWGDEMLDSIEIIEQLKFPRDNEPARPDLNIISKAPQQILDTIKCCWAENPEDRPGIKKVRGKLRVLSKGMRSNIADNIMALLDRYRFNLEDVIKERTEELSDEKRRNEQLLLQLLPSIYFSDIVGFTSLSSKSTPLQIVDMLNDLYTQFDTIIDMFDCYKVETIGDAYMFVSGLPLLNGDLHAGEVAGAAFELLERIKIFTVKHYPEEKLRLRIGIHTGPVLTGVVGVRMPRYCLFGDTVITASNMESSGEPMKIQISEPTFKVLDRLAGYNIIPRGVFELKNKVQMKTYWLLDYDRKMRNARVAESIENHPHLKKLGAH</sequence>
<dbReference type="InterPro" id="IPR028082">
    <property type="entry name" value="Peripla_BP_I"/>
</dbReference>
<gene>
    <name evidence="14" type="ORF">MSPICULIGERA_LOCUS20955</name>
</gene>
<dbReference type="PANTHER" id="PTHR11920:SF459">
    <property type="entry name" value="RECEPTOR-TYPE GUANYLATE CYCLASE GCY-11"/>
    <property type="match status" value="1"/>
</dbReference>
<dbReference type="SUPFAM" id="SSF53822">
    <property type="entry name" value="Periplasmic binding protein-like I"/>
    <property type="match status" value="1"/>
</dbReference>
<keyword evidence="8" id="KW-0325">Glycoprotein</keyword>
<feature type="domain" description="Protein kinase" evidence="12">
    <location>
        <begin position="483"/>
        <end position="784"/>
    </location>
</feature>
<evidence type="ECO:0000259" key="13">
    <source>
        <dbReference type="PROSITE" id="PS50125"/>
    </source>
</evidence>
<keyword evidence="10" id="KW-0141">cGMP biosynthesis</keyword>
<evidence type="ECO:0000259" key="12">
    <source>
        <dbReference type="PROSITE" id="PS50011"/>
    </source>
</evidence>
<dbReference type="Pfam" id="PF07714">
    <property type="entry name" value="PK_Tyr_Ser-Thr"/>
    <property type="match status" value="1"/>
</dbReference>
<dbReference type="SUPFAM" id="SSF55073">
    <property type="entry name" value="Nucleotide cyclase"/>
    <property type="match status" value="1"/>
</dbReference>
<evidence type="ECO:0000256" key="9">
    <source>
        <dbReference type="ARBA" id="ARBA00023239"/>
    </source>
</evidence>
<feature type="non-terminal residue" evidence="14">
    <location>
        <position position="1038"/>
    </location>
</feature>
<comment type="catalytic activity">
    <reaction evidence="1">
        <text>GTP = 3',5'-cyclic GMP + diphosphate</text>
        <dbReference type="Rhea" id="RHEA:13665"/>
        <dbReference type="ChEBI" id="CHEBI:33019"/>
        <dbReference type="ChEBI" id="CHEBI:37565"/>
        <dbReference type="ChEBI" id="CHEBI:57746"/>
        <dbReference type="EC" id="4.6.1.2"/>
    </reaction>
</comment>
<dbReference type="SMART" id="SM00044">
    <property type="entry name" value="CYCc"/>
    <property type="match status" value="1"/>
</dbReference>
<evidence type="ECO:0000256" key="11">
    <source>
        <dbReference type="SAM" id="Phobius"/>
    </source>
</evidence>
<feature type="transmembrane region" description="Helical" evidence="11">
    <location>
        <begin position="409"/>
        <end position="430"/>
    </location>
</feature>
<evidence type="ECO:0000256" key="7">
    <source>
        <dbReference type="ARBA" id="ARBA00023136"/>
    </source>
</evidence>